<evidence type="ECO:0008006" key="4">
    <source>
        <dbReference type="Google" id="ProtNLM"/>
    </source>
</evidence>
<dbReference type="OrthoDB" id="8115457at2"/>
<gene>
    <name evidence="2" type="ORF">APY04_3105</name>
</gene>
<dbReference type="AlphaFoldDB" id="A0A109BA54"/>
<evidence type="ECO:0000256" key="1">
    <source>
        <dbReference type="SAM" id="Phobius"/>
    </source>
</evidence>
<organism evidence="2 3">
    <name type="scientific">Hyphomicrobium sulfonivorans</name>
    <dbReference type="NCBI Taxonomy" id="121290"/>
    <lineage>
        <taxon>Bacteria</taxon>
        <taxon>Pseudomonadati</taxon>
        <taxon>Pseudomonadota</taxon>
        <taxon>Alphaproteobacteria</taxon>
        <taxon>Hyphomicrobiales</taxon>
        <taxon>Hyphomicrobiaceae</taxon>
        <taxon>Hyphomicrobium</taxon>
    </lineage>
</organism>
<keyword evidence="1" id="KW-0472">Membrane</keyword>
<name>A0A109BA54_HYPSL</name>
<feature type="transmembrane region" description="Helical" evidence="1">
    <location>
        <begin position="79"/>
        <end position="105"/>
    </location>
</feature>
<keyword evidence="3" id="KW-1185">Reference proteome</keyword>
<dbReference type="PATRIC" id="fig|121290.4.peg.955"/>
<sequence>MATLEQPIAAESTAVVHFAETAEPSIVRSPAFDVAKVPMLLQVLGLSWLIGAAISVAFVSTLLLFNVAGLKDLIVRSDVYFLAMFLLYFFNMLTFSSVSMGITIMRLPWDDDKR</sequence>
<dbReference type="Proteomes" id="UP000059074">
    <property type="component" value="Unassembled WGS sequence"/>
</dbReference>
<evidence type="ECO:0000313" key="2">
    <source>
        <dbReference type="EMBL" id="KWT64865.1"/>
    </source>
</evidence>
<evidence type="ECO:0000313" key="3">
    <source>
        <dbReference type="Proteomes" id="UP000059074"/>
    </source>
</evidence>
<proteinExistence type="predicted"/>
<comment type="caution">
    <text evidence="2">The sequence shown here is derived from an EMBL/GenBank/DDBJ whole genome shotgun (WGS) entry which is preliminary data.</text>
</comment>
<dbReference type="RefSeq" id="WP_068464231.1">
    <property type="nucleotide sequence ID" value="NZ_JAEFBX010000002.1"/>
</dbReference>
<keyword evidence="1" id="KW-1133">Transmembrane helix</keyword>
<keyword evidence="1" id="KW-0812">Transmembrane</keyword>
<feature type="transmembrane region" description="Helical" evidence="1">
    <location>
        <begin position="46"/>
        <end position="67"/>
    </location>
</feature>
<protein>
    <recommendedName>
        <fullName evidence="4">Transmembrane protein</fullName>
    </recommendedName>
</protein>
<reference evidence="2 3" key="1">
    <citation type="submission" date="2015-10" db="EMBL/GenBank/DDBJ databases">
        <title>Transcriptomic analysis of a linuron degrading triple-species bacterial consortium.</title>
        <authorList>
            <person name="Albers P."/>
        </authorList>
    </citation>
    <scope>NUCLEOTIDE SEQUENCE [LARGE SCALE GENOMIC DNA]</scope>
    <source>
        <strain evidence="2 3">WDL6</strain>
    </source>
</reference>
<dbReference type="EMBL" id="LMTR01000084">
    <property type="protein sequence ID" value="KWT64865.1"/>
    <property type="molecule type" value="Genomic_DNA"/>
</dbReference>
<accession>A0A109BA54</accession>